<proteinExistence type="predicted"/>
<feature type="domain" description="ENT" evidence="4">
    <location>
        <begin position="347"/>
        <end position="411"/>
    </location>
</feature>
<dbReference type="InterPro" id="IPR014002">
    <property type="entry name" value="Agenet_dom_plant"/>
</dbReference>
<comment type="caution">
    <text evidence="5">The sequence shown here is derived from an EMBL/GenBank/DDBJ whole genome shotgun (WGS) entry which is preliminary data.</text>
</comment>
<name>A0AAV1SP39_9ROSI</name>
<reference evidence="5 6" key="1">
    <citation type="submission" date="2024-01" db="EMBL/GenBank/DDBJ databases">
        <authorList>
            <person name="Waweru B."/>
        </authorList>
    </citation>
    <scope>NUCLEOTIDE SEQUENCE [LARGE SCALE GENOMIC DNA]</scope>
</reference>
<organism evidence="5 6">
    <name type="scientific">Dovyalis caffra</name>
    <dbReference type="NCBI Taxonomy" id="77055"/>
    <lineage>
        <taxon>Eukaryota</taxon>
        <taxon>Viridiplantae</taxon>
        <taxon>Streptophyta</taxon>
        <taxon>Embryophyta</taxon>
        <taxon>Tracheophyta</taxon>
        <taxon>Spermatophyta</taxon>
        <taxon>Magnoliopsida</taxon>
        <taxon>eudicotyledons</taxon>
        <taxon>Gunneridae</taxon>
        <taxon>Pentapetalae</taxon>
        <taxon>rosids</taxon>
        <taxon>fabids</taxon>
        <taxon>Malpighiales</taxon>
        <taxon>Salicaceae</taxon>
        <taxon>Flacourtieae</taxon>
        <taxon>Dovyalis</taxon>
    </lineage>
</organism>
<comment type="subcellular location">
    <subcellularLocation>
        <location evidence="1">Nucleus</location>
    </subcellularLocation>
</comment>
<accession>A0AAV1SP39</accession>
<dbReference type="InterPro" id="IPR036142">
    <property type="entry name" value="ENT_dom-like_sf"/>
</dbReference>
<dbReference type="EMBL" id="CAWUPB010001194">
    <property type="protein sequence ID" value="CAK7353578.1"/>
    <property type="molecule type" value="Genomic_DNA"/>
</dbReference>
<gene>
    <name evidence="5" type="ORF">DCAF_LOCUS24800</name>
</gene>
<evidence type="ECO:0000256" key="1">
    <source>
        <dbReference type="ARBA" id="ARBA00004123"/>
    </source>
</evidence>
<dbReference type="InterPro" id="IPR005491">
    <property type="entry name" value="ENT_dom"/>
</dbReference>
<keyword evidence="2" id="KW-0539">Nucleus</keyword>
<dbReference type="SMART" id="SM01191">
    <property type="entry name" value="ENT"/>
    <property type="match status" value="1"/>
</dbReference>
<dbReference type="Pfam" id="PF03735">
    <property type="entry name" value="ENT"/>
    <property type="match status" value="1"/>
</dbReference>
<dbReference type="Proteomes" id="UP001314170">
    <property type="component" value="Unassembled WGS sequence"/>
</dbReference>
<dbReference type="InterPro" id="IPR008395">
    <property type="entry name" value="Agenet-like_dom"/>
</dbReference>
<keyword evidence="6" id="KW-1185">Reference proteome</keyword>
<evidence type="ECO:0000313" key="5">
    <source>
        <dbReference type="EMBL" id="CAK7353578.1"/>
    </source>
</evidence>
<evidence type="ECO:0000256" key="2">
    <source>
        <dbReference type="ARBA" id="ARBA00023242"/>
    </source>
</evidence>
<dbReference type="SUPFAM" id="SSF158639">
    <property type="entry name" value="ENT-like"/>
    <property type="match status" value="1"/>
</dbReference>
<dbReference type="PANTHER" id="PTHR31917">
    <property type="entry name" value="AGENET DOMAIN-CONTAINING PROTEIN-RELATED"/>
    <property type="match status" value="1"/>
</dbReference>
<dbReference type="PROSITE" id="PS51138">
    <property type="entry name" value="ENT"/>
    <property type="match status" value="1"/>
</dbReference>
<dbReference type="PANTHER" id="PTHR31917:SF146">
    <property type="entry name" value="PLANT TUDOR-LIKE RNA-BINDING PROTEIN-RELATED"/>
    <property type="match status" value="1"/>
</dbReference>
<feature type="compositionally biased region" description="Basic and acidic residues" evidence="3">
    <location>
        <begin position="171"/>
        <end position="180"/>
    </location>
</feature>
<dbReference type="AlphaFoldDB" id="A0AAV1SP39"/>
<dbReference type="Gene3D" id="1.10.1240.40">
    <property type="entry name" value="ENT domain"/>
    <property type="match status" value="1"/>
</dbReference>
<evidence type="ECO:0000259" key="4">
    <source>
        <dbReference type="PROSITE" id="PS51138"/>
    </source>
</evidence>
<sequence length="411" mass="45731">MKFKKGRRVEVLRKKEVPSGVWQCGEIISGNENESAYWVRYDCPWGLNNEDNVERVSRKVIRPCPPPADASDGWAAGDLVEVFTDLSWKTAAVLKVMGGDYYLVRLVGSSTELQLRKVSIRVRQLWKDGKWIGIGKGSGSCENVKSNKPSTLRSYQKLRSPMLQANRKRRLQEGDNRLADENTGFQEASTSKRASPFWSSEFVAYTRKVDKIRAIKKHSEDQRVISQYPSSLLKKVDAVAYPQERLGEIHMHASSNNQAIGYTEMERGKPNYAVNSFCGRRVEPNDSGSDACSVGSCSVASGSPSNLFGHNVGANSPDADNLSSDAESFYGFGDEEEKCSFPLGEDLAAGIHRLELHAYRCTIEALYASGPLSWEQEALLTNLRISLNVSNDEHLAELRNLISTRTSIHIS</sequence>
<evidence type="ECO:0000313" key="6">
    <source>
        <dbReference type="Proteomes" id="UP001314170"/>
    </source>
</evidence>
<evidence type="ECO:0000256" key="3">
    <source>
        <dbReference type="SAM" id="MobiDB-lite"/>
    </source>
</evidence>
<dbReference type="GO" id="GO:0005634">
    <property type="term" value="C:nucleus"/>
    <property type="evidence" value="ECO:0007669"/>
    <property type="project" value="UniProtKB-SubCell"/>
</dbReference>
<dbReference type="Pfam" id="PF05641">
    <property type="entry name" value="Agenet"/>
    <property type="match status" value="1"/>
</dbReference>
<feature type="region of interest" description="Disordered" evidence="3">
    <location>
        <begin position="171"/>
        <end position="190"/>
    </location>
</feature>
<protein>
    <recommendedName>
        <fullName evidence="4">ENT domain-containing protein</fullName>
    </recommendedName>
</protein>
<dbReference type="SMART" id="SM00743">
    <property type="entry name" value="Agenet"/>
    <property type="match status" value="2"/>
</dbReference>